<keyword evidence="4" id="KW-0862">Zinc</keyword>
<dbReference type="PRINTS" id="PR00405">
    <property type="entry name" value="REVINTRACTNG"/>
</dbReference>
<evidence type="ECO:0000259" key="7">
    <source>
        <dbReference type="PROSITE" id="PS50115"/>
    </source>
</evidence>
<keyword evidence="1" id="KW-0479">Metal-binding</keyword>
<dbReference type="InterPro" id="IPR001164">
    <property type="entry name" value="ArfGAP_dom"/>
</dbReference>
<evidence type="ECO:0000256" key="1">
    <source>
        <dbReference type="ARBA" id="ARBA00022723"/>
    </source>
</evidence>
<dbReference type="Gene3D" id="1.10.220.150">
    <property type="entry name" value="Arf GTPase activating protein"/>
    <property type="match status" value="1"/>
</dbReference>
<dbReference type="GO" id="GO:0008270">
    <property type="term" value="F:zinc ion binding"/>
    <property type="evidence" value="ECO:0007669"/>
    <property type="project" value="UniProtKB-KW"/>
</dbReference>
<dbReference type="PANTHER" id="PTHR46134">
    <property type="entry name" value="DRONGO, ISOFORM F"/>
    <property type="match status" value="1"/>
</dbReference>
<dbReference type="AlphaFoldDB" id="A0A9P6RKQ0"/>
<protein>
    <recommendedName>
        <fullName evidence="7">Arf-GAP domain-containing protein</fullName>
    </recommendedName>
</protein>
<evidence type="ECO:0000256" key="4">
    <source>
        <dbReference type="ARBA" id="ARBA00022833"/>
    </source>
</evidence>
<dbReference type="CDD" id="cd08838">
    <property type="entry name" value="ArfGap_AGFG"/>
    <property type="match status" value="1"/>
</dbReference>
<dbReference type="OrthoDB" id="6036at2759"/>
<feature type="compositionally biased region" description="Low complexity" evidence="6">
    <location>
        <begin position="616"/>
        <end position="634"/>
    </location>
</feature>
<proteinExistence type="predicted"/>
<feature type="region of interest" description="Disordered" evidence="6">
    <location>
        <begin position="550"/>
        <end position="640"/>
    </location>
</feature>
<keyword evidence="3 5" id="KW-0863">Zinc-finger</keyword>
<feature type="compositionally biased region" description="Polar residues" evidence="6">
    <location>
        <begin position="166"/>
        <end position="182"/>
    </location>
</feature>
<dbReference type="GO" id="GO:0005096">
    <property type="term" value="F:GTPase activator activity"/>
    <property type="evidence" value="ECO:0007669"/>
    <property type="project" value="InterPro"/>
</dbReference>
<dbReference type="InterPro" id="IPR038508">
    <property type="entry name" value="ArfGAP_dom_sf"/>
</dbReference>
<accession>A0A9P6RKQ0</accession>
<evidence type="ECO:0000256" key="2">
    <source>
        <dbReference type="ARBA" id="ARBA00022737"/>
    </source>
</evidence>
<feature type="compositionally biased region" description="Polar residues" evidence="6">
    <location>
        <begin position="576"/>
        <end position="592"/>
    </location>
</feature>
<feature type="region of interest" description="Disordered" evidence="6">
    <location>
        <begin position="166"/>
        <end position="252"/>
    </location>
</feature>
<dbReference type="PANTHER" id="PTHR46134:SF3">
    <property type="entry name" value="ARFGAP WITH FG REPEATS 1"/>
    <property type="match status" value="1"/>
</dbReference>
<feature type="region of interest" description="Disordered" evidence="6">
    <location>
        <begin position="474"/>
        <end position="506"/>
    </location>
</feature>
<dbReference type="GO" id="GO:0005737">
    <property type="term" value="C:cytoplasm"/>
    <property type="evidence" value="ECO:0007669"/>
    <property type="project" value="TreeGrafter"/>
</dbReference>
<organism evidence="8 9">
    <name type="scientific">Linnemannia gamsii</name>
    <dbReference type="NCBI Taxonomy" id="64522"/>
    <lineage>
        <taxon>Eukaryota</taxon>
        <taxon>Fungi</taxon>
        <taxon>Fungi incertae sedis</taxon>
        <taxon>Mucoromycota</taxon>
        <taxon>Mortierellomycotina</taxon>
        <taxon>Mortierellomycetes</taxon>
        <taxon>Mortierellales</taxon>
        <taxon>Mortierellaceae</taxon>
        <taxon>Linnemannia</taxon>
    </lineage>
</organism>
<keyword evidence="2" id="KW-0677">Repeat</keyword>
<dbReference type="SUPFAM" id="SSF57863">
    <property type="entry name" value="ArfGap/RecO-like zinc finger"/>
    <property type="match status" value="1"/>
</dbReference>
<reference evidence="8" key="1">
    <citation type="journal article" date="2020" name="Fungal Divers.">
        <title>Resolving the Mortierellaceae phylogeny through synthesis of multi-gene phylogenetics and phylogenomics.</title>
        <authorList>
            <person name="Vandepol N."/>
            <person name="Liber J."/>
            <person name="Desiro A."/>
            <person name="Na H."/>
            <person name="Kennedy M."/>
            <person name="Barry K."/>
            <person name="Grigoriev I.V."/>
            <person name="Miller A.N."/>
            <person name="O'Donnell K."/>
            <person name="Stajich J.E."/>
            <person name="Bonito G."/>
        </authorList>
    </citation>
    <scope>NUCLEOTIDE SEQUENCE</scope>
    <source>
        <strain evidence="8">NVP60</strain>
    </source>
</reference>
<feature type="compositionally biased region" description="Low complexity" evidence="6">
    <location>
        <begin position="564"/>
        <end position="575"/>
    </location>
</feature>
<feature type="compositionally biased region" description="Low complexity" evidence="6">
    <location>
        <begin position="125"/>
        <end position="148"/>
    </location>
</feature>
<evidence type="ECO:0000256" key="5">
    <source>
        <dbReference type="PROSITE-ProRule" id="PRU00288"/>
    </source>
</evidence>
<feature type="compositionally biased region" description="Low complexity" evidence="6">
    <location>
        <begin position="489"/>
        <end position="506"/>
    </location>
</feature>
<dbReference type="Proteomes" id="UP000823405">
    <property type="component" value="Unassembled WGS sequence"/>
</dbReference>
<comment type="caution">
    <text evidence="8">The sequence shown here is derived from an EMBL/GenBank/DDBJ whole genome shotgun (WGS) entry which is preliminary data.</text>
</comment>
<gene>
    <name evidence="8" type="ORF">BGZ97_012997</name>
</gene>
<feature type="compositionally biased region" description="Low complexity" evidence="6">
    <location>
        <begin position="235"/>
        <end position="251"/>
    </location>
</feature>
<name>A0A9P6RKQ0_9FUNG</name>
<sequence>MSKRIEEKHSRILTGLLKLPENKKCFDCPSKVNVYANLFNNTFICEKCSGLLRELNHRVKSISASTFTSEEMAGLQKGGNAVAKKIWLATWSWREYPEPDAHEVDDVRQFMRAKYVKKLWYQDPSGGSPTTAAITSAIPAPTSPTTGSGSNGALAVPERVRAISKSQSIDVNNHITSPSTPSAAIPERTLSRKSSTLSSDSGSTTFSKSTDPSSAGSSPFHPAGAPKSAHPSTSQFQAQQQHQHQQQQRRQGSFDNAMGLTTTINNNGSYNQSALGGQTFAATPAATETSDPFSLMTNAFGNMDMSSSRSASINSNDAFSTQMDRGYSGHSALTQAQAPPIQAHTSNDFFSAFSQSSPSAPFQAPNNDPFSLGSSSQAHDHQSQYKQHQPYMNQGAFQGLDFGGGVSSTAAPAAGAGAGAGMVGGAKSFDDYLSVFGQGQQLQQQPTSQASVSTAGSIYNSPASAFSVAASSTTTLSPQSTGTANPFGLQQQQQQQQQQQPPQQLQRAFTADYISTNTGYHGNGAVSVGPASSGQQSNPFAMFAKQNQAQPSFSDPFGNMNVPQQYQQQQQQQHQTDYFSTNGLGSSGTRSPNPFAMTSGGQQQGQSSALRSPFEQQQQQQLNQYQQQQQQSSQPAFLRSASESSYNFQNAFGTSSNNSLAMGSTAAPSSSIYESAFSMPGAPSRSMTVPTTIGHSGVGVGAGGGAGNMNDMFGQWMKPSPVAATSKYPSIDDLDPFSATLSSSSSSNAVPISAASTSAYSNPFSLNM</sequence>
<feature type="region of interest" description="Disordered" evidence="6">
    <location>
        <begin position="352"/>
        <end position="387"/>
    </location>
</feature>
<dbReference type="PROSITE" id="PS50115">
    <property type="entry name" value="ARFGAP"/>
    <property type="match status" value="1"/>
</dbReference>
<feature type="region of interest" description="Disordered" evidence="6">
    <location>
        <begin position="124"/>
        <end position="153"/>
    </location>
</feature>
<dbReference type="Pfam" id="PF01412">
    <property type="entry name" value="ArfGap"/>
    <property type="match status" value="1"/>
</dbReference>
<keyword evidence="9" id="KW-1185">Reference proteome</keyword>
<dbReference type="SMART" id="SM00105">
    <property type="entry name" value="ArfGap"/>
    <property type="match status" value="1"/>
</dbReference>
<dbReference type="InterPro" id="IPR052248">
    <property type="entry name" value="Arf-GAP_FG-repeat_protein"/>
</dbReference>
<feature type="compositionally biased region" description="Low complexity" evidence="6">
    <location>
        <begin position="192"/>
        <end position="211"/>
    </location>
</feature>
<feature type="domain" description="Arf-GAP" evidence="7">
    <location>
        <begin position="10"/>
        <end position="129"/>
    </location>
</feature>
<dbReference type="EMBL" id="JAAAIN010000092">
    <property type="protein sequence ID" value="KAG0320719.1"/>
    <property type="molecule type" value="Genomic_DNA"/>
</dbReference>
<evidence type="ECO:0000256" key="6">
    <source>
        <dbReference type="SAM" id="MobiDB-lite"/>
    </source>
</evidence>
<feature type="compositionally biased region" description="Low complexity" evidence="6">
    <location>
        <begin position="599"/>
        <end position="608"/>
    </location>
</feature>
<evidence type="ECO:0000313" key="8">
    <source>
        <dbReference type="EMBL" id="KAG0320719.1"/>
    </source>
</evidence>
<dbReference type="InterPro" id="IPR037278">
    <property type="entry name" value="ARFGAP/RecO"/>
</dbReference>
<evidence type="ECO:0000256" key="3">
    <source>
        <dbReference type="ARBA" id="ARBA00022771"/>
    </source>
</evidence>
<feature type="compositionally biased region" description="Polar residues" evidence="6">
    <location>
        <begin position="366"/>
        <end position="377"/>
    </location>
</feature>
<dbReference type="GO" id="GO:0016020">
    <property type="term" value="C:membrane"/>
    <property type="evidence" value="ECO:0007669"/>
    <property type="project" value="TreeGrafter"/>
</dbReference>
<evidence type="ECO:0000313" key="9">
    <source>
        <dbReference type="Proteomes" id="UP000823405"/>
    </source>
</evidence>
<feature type="compositionally biased region" description="Low complexity" evidence="6">
    <location>
        <begin position="352"/>
        <end position="365"/>
    </location>
</feature>